<reference evidence="1" key="1">
    <citation type="submission" date="2018-06" db="EMBL/GenBank/DDBJ databases">
        <authorList>
            <person name="Zhirakovskaya E."/>
        </authorList>
    </citation>
    <scope>NUCLEOTIDE SEQUENCE</scope>
</reference>
<protein>
    <submittedName>
        <fullName evidence="1">Uncharacterized protein</fullName>
    </submittedName>
</protein>
<dbReference type="AlphaFoldDB" id="A0A3B1DPZ4"/>
<evidence type="ECO:0000313" key="1">
    <source>
        <dbReference type="EMBL" id="VAX38194.1"/>
    </source>
</evidence>
<accession>A0A3B1DPZ4</accession>
<organism evidence="1">
    <name type="scientific">hydrothermal vent metagenome</name>
    <dbReference type="NCBI Taxonomy" id="652676"/>
    <lineage>
        <taxon>unclassified sequences</taxon>
        <taxon>metagenomes</taxon>
        <taxon>ecological metagenomes</taxon>
    </lineage>
</organism>
<dbReference type="Gene3D" id="2.20.25.10">
    <property type="match status" value="1"/>
</dbReference>
<name>A0A3B1DPZ4_9ZZZZ</name>
<dbReference type="SUPFAM" id="SSF158997">
    <property type="entry name" value="Trm112p-like"/>
    <property type="match status" value="1"/>
</dbReference>
<gene>
    <name evidence="1" type="ORF">MNBD_PLANCTO02-258</name>
</gene>
<dbReference type="EMBL" id="UOGL01000168">
    <property type="protein sequence ID" value="VAX38194.1"/>
    <property type="molecule type" value="Genomic_DNA"/>
</dbReference>
<sequence length="77" mass="8673">MTSNNLPIHMLFCPQSKSTLVQDGERLISVNPQSRLAYAIKDNIPVMLVDEATTLSVEEWETVMQKQGRNLQTGEII</sequence>
<proteinExistence type="predicted"/>